<evidence type="ECO:0000256" key="3">
    <source>
        <dbReference type="ARBA" id="ARBA00022692"/>
    </source>
</evidence>
<dbReference type="Pfam" id="PF01734">
    <property type="entry name" value="Patatin"/>
    <property type="match status" value="1"/>
</dbReference>
<evidence type="ECO:0000313" key="12">
    <source>
        <dbReference type="EMBL" id="OZC02059.1"/>
    </source>
</evidence>
<evidence type="ECO:0000256" key="4">
    <source>
        <dbReference type="ARBA" id="ARBA00022801"/>
    </source>
</evidence>
<dbReference type="GO" id="GO:0046470">
    <property type="term" value="P:phosphatidylcholine metabolic process"/>
    <property type="evidence" value="ECO:0007669"/>
    <property type="project" value="InterPro"/>
</dbReference>
<dbReference type="SUPFAM" id="SSF51206">
    <property type="entry name" value="cAMP-binding domain-like"/>
    <property type="match status" value="2"/>
</dbReference>
<feature type="domain" description="PNPLA" evidence="11">
    <location>
        <begin position="452"/>
        <end position="611"/>
    </location>
</feature>
<feature type="short sequence motif" description="GXSXG" evidence="9">
    <location>
        <begin position="483"/>
        <end position="487"/>
    </location>
</feature>
<evidence type="ECO:0000256" key="2">
    <source>
        <dbReference type="ARBA" id="ARBA00006636"/>
    </source>
</evidence>
<dbReference type="EMBL" id="MQWB01000001">
    <property type="protein sequence ID" value="OZC02059.1"/>
    <property type="molecule type" value="Genomic_DNA"/>
</dbReference>
<feature type="domain" description="Cyclic nucleotide-binding" evidence="10">
    <location>
        <begin position="139"/>
        <end position="259"/>
    </location>
</feature>
<comment type="similarity">
    <text evidence="2">Belongs to the NTE family.</text>
</comment>
<dbReference type="AlphaFoldDB" id="A0A259TWB1"/>
<dbReference type="PANTHER" id="PTHR14226:SF29">
    <property type="entry name" value="NEUROPATHY TARGET ESTERASE SWS"/>
    <property type="match status" value="1"/>
</dbReference>
<dbReference type="InterPro" id="IPR018488">
    <property type="entry name" value="cNMP-bd_CS"/>
</dbReference>
<dbReference type="PROSITE" id="PS00888">
    <property type="entry name" value="CNMP_BINDING_1"/>
    <property type="match status" value="1"/>
</dbReference>
<name>A0A259TWB1_9BACT</name>
<dbReference type="InterPro" id="IPR016035">
    <property type="entry name" value="Acyl_Trfase/lysoPLipase"/>
</dbReference>
<proteinExistence type="inferred from homology"/>
<evidence type="ECO:0000259" key="11">
    <source>
        <dbReference type="PROSITE" id="PS51635"/>
    </source>
</evidence>
<dbReference type="OrthoDB" id="9770965at2"/>
<evidence type="ECO:0000256" key="5">
    <source>
        <dbReference type="ARBA" id="ARBA00022963"/>
    </source>
</evidence>
<dbReference type="GO" id="GO:0016020">
    <property type="term" value="C:membrane"/>
    <property type="evidence" value="ECO:0007669"/>
    <property type="project" value="UniProtKB-SubCell"/>
</dbReference>
<gene>
    <name evidence="12" type="ORF">BSZ36_03110</name>
</gene>
<dbReference type="PROSITE" id="PS50042">
    <property type="entry name" value="CNMP_BINDING_3"/>
    <property type="match status" value="2"/>
</dbReference>
<evidence type="ECO:0000313" key="13">
    <source>
        <dbReference type="Proteomes" id="UP000216446"/>
    </source>
</evidence>
<evidence type="ECO:0000256" key="1">
    <source>
        <dbReference type="ARBA" id="ARBA00004370"/>
    </source>
</evidence>
<dbReference type="PRINTS" id="PR00103">
    <property type="entry name" value="CAMPKINASE"/>
</dbReference>
<comment type="subcellular location">
    <subcellularLocation>
        <location evidence="1">Membrane</location>
    </subcellularLocation>
</comment>
<keyword evidence="5 9" id="KW-0442">Lipid degradation</keyword>
<dbReference type="GO" id="GO:0004622">
    <property type="term" value="F:phosphatidylcholine lysophospholipase activity"/>
    <property type="evidence" value="ECO:0007669"/>
    <property type="project" value="InterPro"/>
</dbReference>
<keyword evidence="6" id="KW-1133">Transmembrane helix</keyword>
<dbReference type="RefSeq" id="WP_094545904.1">
    <property type="nucleotide sequence ID" value="NZ_MQWB01000001.1"/>
</dbReference>
<evidence type="ECO:0008006" key="14">
    <source>
        <dbReference type="Google" id="ProtNLM"/>
    </source>
</evidence>
<dbReference type="Gene3D" id="2.60.120.10">
    <property type="entry name" value="Jelly Rolls"/>
    <property type="match status" value="2"/>
</dbReference>
<dbReference type="InterPro" id="IPR002641">
    <property type="entry name" value="PNPLA_dom"/>
</dbReference>
<dbReference type="PANTHER" id="PTHR14226">
    <property type="entry name" value="NEUROPATHY TARGET ESTERASE/SWISS CHEESE D.MELANOGASTER"/>
    <property type="match status" value="1"/>
</dbReference>
<evidence type="ECO:0000259" key="10">
    <source>
        <dbReference type="PROSITE" id="PS50042"/>
    </source>
</evidence>
<dbReference type="Gene3D" id="3.40.1090.10">
    <property type="entry name" value="Cytosolic phospholipase A2 catalytic domain"/>
    <property type="match status" value="2"/>
</dbReference>
<feature type="short sequence motif" description="GXGXXG" evidence="9">
    <location>
        <begin position="456"/>
        <end position="461"/>
    </location>
</feature>
<dbReference type="SUPFAM" id="SSF52151">
    <property type="entry name" value="FabD/lysophospholipase-like"/>
    <property type="match status" value="1"/>
</dbReference>
<keyword evidence="7 9" id="KW-0443">Lipid metabolism</keyword>
<accession>A0A259TWB1</accession>
<dbReference type="Proteomes" id="UP000216446">
    <property type="component" value="Unassembled WGS sequence"/>
</dbReference>
<dbReference type="Pfam" id="PF24179">
    <property type="entry name" value="NTE_Ploop"/>
    <property type="match status" value="1"/>
</dbReference>
<dbReference type="InterPro" id="IPR018490">
    <property type="entry name" value="cNMP-bd_dom_sf"/>
</dbReference>
<feature type="active site" description="Nucleophile" evidence="9">
    <location>
        <position position="485"/>
    </location>
</feature>
<dbReference type="GO" id="GO:0016042">
    <property type="term" value="P:lipid catabolic process"/>
    <property type="evidence" value="ECO:0007669"/>
    <property type="project" value="UniProtKB-UniRule"/>
</dbReference>
<feature type="domain" description="Cyclic nucleotide-binding" evidence="10">
    <location>
        <begin position="27"/>
        <end position="125"/>
    </location>
</feature>
<evidence type="ECO:0000256" key="7">
    <source>
        <dbReference type="ARBA" id="ARBA00023098"/>
    </source>
</evidence>
<dbReference type="InParanoid" id="A0A259TWB1"/>
<dbReference type="InterPro" id="IPR056556">
    <property type="entry name" value="NTE1_P-loop_dom"/>
</dbReference>
<keyword evidence="4 9" id="KW-0378">Hydrolase</keyword>
<dbReference type="InterPro" id="IPR014710">
    <property type="entry name" value="RmlC-like_jellyroll"/>
</dbReference>
<reference evidence="12 13" key="1">
    <citation type="submission" date="2016-11" db="EMBL/GenBank/DDBJ databases">
        <title>Study of marine rhodopsin-containing bacteria.</title>
        <authorList>
            <person name="Yoshizawa S."/>
            <person name="Kumagai Y."/>
            <person name="Kogure K."/>
        </authorList>
    </citation>
    <scope>NUCLEOTIDE SEQUENCE [LARGE SCALE GENOMIC DNA]</scope>
    <source>
        <strain evidence="12 13">SG-29</strain>
    </source>
</reference>
<protein>
    <recommendedName>
        <fullName evidence="14">PNPLA domain-containing protein</fullName>
    </recommendedName>
</protein>
<evidence type="ECO:0000256" key="9">
    <source>
        <dbReference type="PROSITE-ProRule" id="PRU01161"/>
    </source>
</evidence>
<feature type="active site" description="Proton acceptor" evidence="9">
    <location>
        <position position="598"/>
    </location>
</feature>
<keyword evidence="3" id="KW-0812">Transmembrane</keyword>
<keyword evidence="8" id="KW-0472">Membrane</keyword>
<evidence type="ECO:0000256" key="8">
    <source>
        <dbReference type="ARBA" id="ARBA00023136"/>
    </source>
</evidence>
<keyword evidence="13" id="KW-1185">Reference proteome</keyword>
<dbReference type="SMART" id="SM00100">
    <property type="entry name" value="cNMP"/>
    <property type="match status" value="2"/>
</dbReference>
<dbReference type="InterPro" id="IPR000595">
    <property type="entry name" value="cNMP-bd_dom"/>
</dbReference>
<comment type="caution">
    <text evidence="12">The sequence shown here is derived from an EMBL/GenBank/DDBJ whole genome shotgun (WGS) entry which is preliminary data.</text>
</comment>
<feature type="short sequence motif" description="DGA/G" evidence="9">
    <location>
        <begin position="598"/>
        <end position="600"/>
    </location>
</feature>
<dbReference type="InterPro" id="IPR050301">
    <property type="entry name" value="NTE"/>
</dbReference>
<dbReference type="PROSITE" id="PS01237">
    <property type="entry name" value="UPF0028"/>
    <property type="match status" value="1"/>
</dbReference>
<dbReference type="CDD" id="cd00038">
    <property type="entry name" value="CAP_ED"/>
    <property type="match status" value="2"/>
</dbReference>
<dbReference type="Pfam" id="PF00027">
    <property type="entry name" value="cNMP_binding"/>
    <property type="match status" value="2"/>
</dbReference>
<dbReference type="PROSITE" id="PS00889">
    <property type="entry name" value="CNMP_BINDING_2"/>
    <property type="match status" value="2"/>
</dbReference>
<sequence>MPDPTALPLWLQTALSDHREDFDAVDLASGDALFAQNDAPDALYVVREGTLDVLVQGAAGPKVVAQVEAGGVVGEMGLLTGQPRTAGVRAAAPTRLWRLPREAFERLRHESPALDRALAQEAVPRWQRVLLTTAFQRLFGSSIDVSALHDLQQRVLWRTLESGEAVCRQGDEGNSMYIIVSGRVLFEVERPDGSTFVVGEAGAGEAVGEFALMTDAPRSASVVAVRQTSYVEIGRELFTELVAAHPAILFSLTRQLAERQRRAHTHGSASLAPPTLTVTLMPTHDGLDVRPLAEALVAELNRTGRARLICKEAAERALGEGTAETRQGDPLHAVMVQWLNEQEAEAETLVFLADADWSPWSARCISRSDSVFFVARTDADPAPSAAERRLADSGSRADRRLVLWHPPSTEAPSHTLRWLEPRPGYTHYHVREGDGAHVARLARHITGTAVGLVLGGGGARGYAHVGLFRVLEEAGVPVDYVGGASFGALIGAKRATEMPTSQLLLECADFADNRRLFDRTLPVVAMNASHRLTAACQALYGDQQIEDLWVPYFAMAVNLTRGESVVIERGPVWLAVRKSIAVPGIFSPVVEDGELFVDGGVLNNFPVDVMVRKSGSDRVIGARIAAGGTTPREYDMLTGHSGWRGLWRQINPFARSLRLPTLSRVLTRTLFVGSAPLSDLNSTRTDVTVVLDIHAGLLDFEPYEEIAATGYEQSREPILEWVARQPDLARTPSARRAAA</sequence>
<evidence type="ECO:0000256" key="6">
    <source>
        <dbReference type="ARBA" id="ARBA00022989"/>
    </source>
</evidence>
<dbReference type="PROSITE" id="PS51635">
    <property type="entry name" value="PNPLA"/>
    <property type="match status" value="1"/>
</dbReference>
<dbReference type="CDD" id="cd07205">
    <property type="entry name" value="Pat_PNPLA6_PNPLA7_NTE1_like"/>
    <property type="match status" value="1"/>
</dbReference>
<dbReference type="InterPro" id="IPR001423">
    <property type="entry name" value="LysoPLipase_patatin_CS"/>
</dbReference>
<organism evidence="12 13">
    <name type="scientific">Rubricoccus marinus</name>
    <dbReference type="NCBI Taxonomy" id="716817"/>
    <lineage>
        <taxon>Bacteria</taxon>
        <taxon>Pseudomonadati</taxon>
        <taxon>Rhodothermota</taxon>
        <taxon>Rhodothermia</taxon>
        <taxon>Rhodothermales</taxon>
        <taxon>Rubricoccaceae</taxon>
        <taxon>Rubricoccus</taxon>
    </lineage>
</organism>